<gene>
    <name evidence="2" type="ORF">PGQ11_003020</name>
</gene>
<dbReference type="Proteomes" id="UP001390339">
    <property type="component" value="Unassembled WGS sequence"/>
</dbReference>
<name>A0ABR2J3Y3_9PEZI</name>
<organism evidence="2 3">
    <name type="scientific">Apiospora arundinis</name>
    <dbReference type="NCBI Taxonomy" id="335852"/>
    <lineage>
        <taxon>Eukaryota</taxon>
        <taxon>Fungi</taxon>
        <taxon>Dikarya</taxon>
        <taxon>Ascomycota</taxon>
        <taxon>Pezizomycotina</taxon>
        <taxon>Sordariomycetes</taxon>
        <taxon>Xylariomycetidae</taxon>
        <taxon>Amphisphaeriales</taxon>
        <taxon>Apiosporaceae</taxon>
        <taxon>Apiospora</taxon>
    </lineage>
</organism>
<feature type="region of interest" description="Disordered" evidence="1">
    <location>
        <begin position="1"/>
        <end position="34"/>
    </location>
</feature>
<evidence type="ECO:0000313" key="3">
    <source>
        <dbReference type="Proteomes" id="UP001390339"/>
    </source>
</evidence>
<proteinExistence type="predicted"/>
<feature type="compositionally biased region" description="Basic and acidic residues" evidence="1">
    <location>
        <begin position="18"/>
        <end position="34"/>
    </location>
</feature>
<reference evidence="2 3" key="1">
    <citation type="journal article" date="2024" name="IMA Fungus">
        <title>Apiospora arundinis, a panoply of carbohydrate-active enzymes and secondary metabolites.</title>
        <authorList>
            <person name="Sorensen T."/>
            <person name="Petersen C."/>
            <person name="Muurmann A.T."/>
            <person name="Christiansen J.V."/>
            <person name="Brundto M.L."/>
            <person name="Overgaard C.K."/>
            <person name="Boysen A.T."/>
            <person name="Wollenberg R.D."/>
            <person name="Larsen T.O."/>
            <person name="Sorensen J.L."/>
            <person name="Nielsen K.L."/>
            <person name="Sondergaard T.E."/>
        </authorList>
    </citation>
    <scope>NUCLEOTIDE SEQUENCE [LARGE SCALE GENOMIC DNA]</scope>
    <source>
        <strain evidence="2 3">AAU 773</strain>
    </source>
</reference>
<comment type="caution">
    <text evidence="2">The sequence shown here is derived from an EMBL/GenBank/DDBJ whole genome shotgun (WGS) entry which is preliminary data.</text>
</comment>
<evidence type="ECO:0000256" key="1">
    <source>
        <dbReference type="SAM" id="MobiDB-lite"/>
    </source>
</evidence>
<dbReference type="EMBL" id="JAPCWZ010000003">
    <property type="protein sequence ID" value="KAK8872506.1"/>
    <property type="molecule type" value="Genomic_DNA"/>
</dbReference>
<protein>
    <submittedName>
        <fullName evidence="2">Uncharacterized protein</fullName>
    </submittedName>
</protein>
<sequence>MTDNEKNQGTSTAAEGDGDLHQSRSSTRDALDDFIDKLQKPQQEKDVNCTKKTWDYGITDPPILTWTTLPHDGVTTLVPGRKGVFTAQQAFLDRAYDRMGGFSSDINVNISQVQPTNGEFYQYTLYIYRGSGPSNWVKFGNNPVVSLDELAKIMGTR</sequence>
<accession>A0ABR2J3Y3</accession>
<keyword evidence="3" id="KW-1185">Reference proteome</keyword>
<evidence type="ECO:0000313" key="2">
    <source>
        <dbReference type="EMBL" id="KAK8872506.1"/>
    </source>
</evidence>